<name>A0ABX2K520_9MYCO</name>
<dbReference type="RefSeq" id="WP_174399875.1">
    <property type="nucleotide sequence ID" value="NZ_VBSB01000014.1"/>
</dbReference>
<reference evidence="1 2" key="1">
    <citation type="submission" date="2019-05" db="EMBL/GenBank/DDBJ databases">
        <title>Mycolicibacterium sphagni ENV482 genome assembly.</title>
        <authorList>
            <person name="Chen W."/>
            <person name="Faulkner N.W."/>
            <person name="Hyman M.R."/>
        </authorList>
    </citation>
    <scope>NUCLEOTIDE SEQUENCE [LARGE SCALE GENOMIC DNA]</scope>
    <source>
        <strain evidence="1 2">ENV482</strain>
    </source>
</reference>
<organism evidence="1 2">
    <name type="scientific">Mycolicibacterium sphagni</name>
    <dbReference type="NCBI Taxonomy" id="1786"/>
    <lineage>
        <taxon>Bacteria</taxon>
        <taxon>Bacillati</taxon>
        <taxon>Actinomycetota</taxon>
        <taxon>Actinomycetes</taxon>
        <taxon>Mycobacteriales</taxon>
        <taxon>Mycobacteriaceae</taxon>
        <taxon>Mycolicibacterium</taxon>
    </lineage>
</organism>
<gene>
    <name evidence="1" type="ORF">FEG63_21625</name>
</gene>
<comment type="caution">
    <text evidence="1">The sequence shown here is derived from an EMBL/GenBank/DDBJ whole genome shotgun (WGS) entry which is preliminary data.</text>
</comment>
<dbReference type="EMBL" id="VBSB01000014">
    <property type="protein sequence ID" value="NTY62146.1"/>
    <property type="molecule type" value="Genomic_DNA"/>
</dbReference>
<evidence type="ECO:0000313" key="1">
    <source>
        <dbReference type="EMBL" id="NTY62146.1"/>
    </source>
</evidence>
<evidence type="ECO:0000313" key="2">
    <source>
        <dbReference type="Proteomes" id="UP000708347"/>
    </source>
</evidence>
<dbReference type="Proteomes" id="UP000708347">
    <property type="component" value="Unassembled WGS sequence"/>
</dbReference>
<protein>
    <submittedName>
        <fullName evidence="1">Uncharacterized protein</fullName>
    </submittedName>
</protein>
<keyword evidence="2" id="KW-1185">Reference proteome</keyword>
<proteinExistence type="predicted"/>
<accession>A0ABX2K520</accession>
<sequence length="118" mass="13683">MRIRGLDQRLDQSLLIGILEQRIHLDVGDLLLDDPHRRGHRFAQHTSRVTRMLPNPRSVVTRLPEKIKIPRDELPIAMQPVEPVAVKHLAQLRCVIPQLMELVARRVPHLTPMLLLRI</sequence>